<gene>
    <name evidence="1" type="ORF">J2S45_001317</name>
</gene>
<comment type="caution">
    <text evidence="1">The sequence shown here is derived from an EMBL/GenBank/DDBJ whole genome shotgun (WGS) entry which is preliminary data.</text>
</comment>
<sequence length="61" mass="7039">MEAKKATYPIALVARVLGVSRQGYYQWRARSRARHERVLARGEFDRVVACVFADYQRTHGA</sequence>
<evidence type="ECO:0000313" key="1">
    <source>
        <dbReference type="EMBL" id="MDP9832638.1"/>
    </source>
</evidence>
<dbReference type="Proteomes" id="UP001230145">
    <property type="component" value="Unassembled WGS sequence"/>
</dbReference>
<evidence type="ECO:0008006" key="3">
    <source>
        <dbReference type="Google" id="ProtNLM"/>
    </source>
</evidence>
<proteinExistence type="predicted"/>
<name>A0ABT9PIY1_9ACTO</name>
<organism evidence="1 2">
    <name type="scientific">Trueperella abortisuis</name>
    <dbReference type="NCBI Taxonomy" id="445930"/>
    <lineage>
        <taxon>Bacteria</taxon>
        <taxon>Bacillati</taxon>
        <taxon>Actinomycetota</taxon>
        <taxon>Actinomycetes</taxon>
        <taxon>Actinomycetales</taxon>
        <taxon>Actinomycetaceae</taxon>
        <taxon>Trueperella</taxon>
    </lineage>
</organism>
<keyword evidence="2" id="KW-1185">Reference proteome</keyword>
<evidence type="ECO:0000313" key="2">
    <source>
        <dbReference type="Proteomes" id="UP001230145"/>
    </source>
</evidence>
<dbReference type="EMBL" id="JAUSQL010000001">
    <property type="protein sequence ID" value="MDP9832638.1"/>
    <property type="molecule type" value="Genomic_DNA"/>
</dbReference>
<protein>
    <recommendedName>
        <fullName evidence="3">IS3 family transposase</fullName>
    </recommendedName>
</protein>
<reference evidence="1 2" key="1">
    <citation type="submission" date="2023-07" db="EMBL/GenBank/DDBJ databases">
        <title>Sequencing the genomes of 1000 actinobacteria strains.</title>
        <authorList>
            <person name="Klenk H.-P."/>
        </authorList>
    </citation>
    <scope>NUCLEOTIDE SEQUENCE [LARGE SCALE GENOMIC DNA]</scope>
    <source>
        <strain evidence="1 2">DSM 19515</strain>
    </source>
</reference>
<accession>A0ABT9PIY1</accession>